<gene>
    <name evidence="1" type="ORF">AVEN_5533_1</name>
</gene>
<comment type="caution">
    <text evidence="1">The sequence shown here is derived from an EMBL/GenBank/DDBJ whole genome shotgun (WGS) entry which is preliminary data.</text>
</comment>
<proteinExistence type="predicted"/>
<reference evidence="1 2" key="1">
    <citation type="journal article" date="2019" name="Sci. Rep.">
        <title>Orb-weaving spider Araneus ventricosus genome elucidates the spidroin gene catalogue.</title>
        <authorList>
            <person name="Kono N."/>
            <person name="Nakamura H."/>
            <person name="Ohtoshi R."/>
            <person name="Moran D.A.P."/>
            <person name="Shinohara A."/>
            <person name="Yoshida Y."/>
            <person name="Fujiwara M."/>
            <person name="Mori M."/>
            <person name="Tomita M."/>
            <person name="Arakawa K."/>
        </authorList>
    </citation>
    <scope>NUCLEOTIDE SEQUENCE [LARGE SCALE GENOMIC DNA]</scope>
</reference>
<dbReference type="Proteomes" id="UP000499080">
    <property type="component" value="Unassembled WGS sequence"/>
</dbReference>
<dbReference type="EMBL" id="BGPR01000442">
    <property type="protein sequence ID" value="GBM20440.1"/>
    <property type="molecule type" value="Genomic_DNA"/>
</dbReference>
<sequence>MTRATLELASLFQNSTPHRWEDVWPLRLTSRETDSINGGSSVEKGFEPGTFWLRGRNLTTRPTRLRTALIDRFQQTLDFRKRISETNKNMSLNAMMSVERPWRNWECPLSSFVGFLEADLNGAVFYEASRY</sequence>
<evidence type="ECO:0000313" key="2">
    <source>
        <dbReference type="Proteomes" id="UP000499080"/>
    </source>
</evidence>
<keyword evidence="2" id="KW-1185">Reference proteome</keyword>
<evidence type="ECO:0000313" key="1">
    <source>
        <dbReference type="EMBL" id="GBM20440.1"/>
    </source>
</evidence>
<protein>
    <submittedName>
        <fullName evidence="1">Uncharacterized protein</fullName>
    </submittedName>
</protein>
<organism evidence="1 2">
    <name type="scientific">Araneus ventricosus</name>
    <name type="common">Orbweaver spider</name>
    <name type="synonym">Epeira ventricosa</name>
    <dbReference type="NCBI Taxonomy" id="182803"/>
    <lineage>
        <taxon>Eukaryota</taxon>
        <taxon>Metazoa</taxon>
        <taxon>Ecdysozoa</taxon>
        <taxon>Arthropoda</taxon>
        <taxon>Chelicerata</taxon>
        <taxon>Arachnida</taxon>
        <taxon>Araneae</taxon>
        <taxon>Araneomorphae</taxon>
        <taxon>Entelegynae</taxon>
        <taxon>Araneoidea</taxon>
        <taxon>Araneidae</taxon>
        <taxon>Araneus</taxon>
    </lineage>
</organism>
<name>A0A4Y2DUA4_ARAVE</name>
<dbReference type="AlphaFoldDB" id="A0A4Y2DUA4"/>
<accession>A0A4Y2DUA4</accession>